<sequence length="171" mass="19084">IHGSIDLYDVANNTTIDWKITGTTTIRNVKANGPSQQYRIQASLYGIGLENDGEPCKRNAIYFLPRNNVSLADALPIEFDFDPKPGKWALSRAQLIVNLLDLIEQDAGVEMRDAWIHALPTSPTHCFQCGSWPDDQLGDLAGINQSQYPALPDKWGQLVGLLESTYRKTER</sequence>
<name>A0ABD4W9U8_BIFPS</name>
<dbReference type="AlphaFoldDB" id="A0ABD4W9U8"/>
<gene>
    <name evidence="1" type="ORF">PMN70_09520</name>
</gene>
<evidence type="ECO:0000313" key="1">
    <source>
        <dbReference type="EMBL" id="MDB6492415.1"/>
    </source>
</evidence>
<dbReference type="EMBL" id="JAQKRA010000012">
    <property type="protein sequence ID" value="MDB6492415.1"/>
    <property type="molecule type" value="Genomic_DNA"/>
</dbReference>
<protein>
    <submittedName>
        <fullName evidence="1">Uncharacterized protein</fullName>
    </submittedName>
</protein>
<dbReference type="Proteomes" id="UP001212008">
    <property type="component" value="Unassembled WGS sequence"/>
</dbReference>
<accession>A0ABD4W9U8</accession>
<comment type="caution">
    <text evidence="1">The sequence shown here is derived from an EMBL/GenBank/DDBJ whole genome shotgun (WGS) entry which is preliminary data.</text>
</comment>
<feature type="non-terminal residue" evidence="1">
    <location>
        <position position="1"/>
    </location>
</feature>
<reference evidence="1 2" key="1">
    <citation type="submission" date="2023-01" db="EMBL/GenBank/DDBJ databases">
        <title>Human gut microbiome strain richness.</title>
        <authorList>
            <person name="Chen-Liaw A."/>
        </authorList>
    </citation>
    <scope>NUCLEOTIDE SEQUENCE [LARGE SCALE GENOMIC DNA]</scope>
    <source>
        <strain evidence="1 2">RTP21311st1_C8_RTP21311_201001</strain>
    </source>
</reference>
<proteinExistence type="predicted"/>
<organism evidence="1 2">
    <name type="scientific">Bifidobacterium pseudocatenulatum</name>
    <dbReference type="NCBI Taxonomy" id="28026"/>
    <lineage>
        <taxon>Bacteria</taxon>
        <taxon>Bacillati</taxon>
        <taxon>Actinomycetota</taxon>
        <taxon>Actinomycetes</taxon>
        <taxon>Bifidobacteriales</taxon>
        <taxon>Bifidobacteriaceae</taxon>
        <taxon>Bifidobacterium</taxon>
    </lineage>
</organism>
<evidence type="ECO:0000313" key="2">
    <source>
        <dbReference type="Proteomes" id="UP001212008"/>
    </source>
</evidence>